<gene>
    <name evidence="1" type="ORF">ACOLOM_LOCUS11560</name>
</gene>
<reference evidence="1" key="1">
    <citation type="submission" date="2021-06" db="EMBL/GenBank/DDBJ databases">
        <authorList>
            <person name="Kallberg Y."/>
            <person name="Tangrot J."/>
            <person name="Rosling A."/>
        </authorList>
    </citation>
    <scope>NUCLEOTIDE SEQUENCE</scope>
    <source>
        <strain evidence="1">CL356</strain>
    </source>
</reference>
<dbReference type="Proteomes" id="UP000789525">
    <property type="component" value="Unassembled WGS sequence"/>
</dbReference>
<protein>
    <submittedName>
        <fullName evidence="1">14838_t:CDS:1</fullName>
    </submittedName>
</protein>
<feature type="non-terminal residue" evidence="1">
    <location>
        <position position="162"/>
    </location>
</feature>
<evidence type="ECO:0000313" key="2">
    <source>
        <dbReference type="Proteomes" id="UP000789525"/>
    </source>
</evidence>
<sequence length="162" mass="18074">IYHGDIKTENVLVTSWNWIYLSDFAGYKPTYLPEGELEFGEKDGAITPAMDIFSLGCVIAEVFLEGAPIFSLAQLFKYRSGEYNPDVCLNKIEDPDIRDSNAAHNAIVNTDADDKIERIYHEFDKIAFLLGFYGENTDVESEEIVVNHGPGDKIGESSRSLG</sequence>
<keyword evidence="2" id="KW-1185">Reference proteome</keyword>
<name>A0ACA9Q0R4_9GLOM</name>
<evidence type="ECO:0000313" key="1">
    <source>
        <dbReference type="EMBL" id="CAG8729705.1"/>
    </source>
</evidence>
<proteinExistence type="predicted"/>
<accession>A0ACA9Q0R4</accession>
<dbReference type="EMBL" id="CAJVPT010042281">
    <property type="protein sequence ID" value="CAG8729705.1"/>
    <property type="molecule type" value="Genomic_DNA"/>
</dbReference>
<organism evidence="1 2">
    <name type="scientific">Acaulospora colombiana</name>
    <dbReference type="NCBI Taxonomy" id="27376"/>
    <lineage>
        <taxon>Eukaryota</taxon>
        <taxon>Fungi</taxon>
        <taxon>Fungi incertae sedis</taxon>
        <taxon>Mucoromycota</taxon>
        <taxon>Glomeromycotina</taxon>
        <taxon>Glomeromycetes</taxon>
        <taxon>Diversisporales</taxon>
        <taxon>Acaulosporaceae</taxon>
        <taxon>Acaulospora</taxon>
    </lineage>
</organism>
<feature type="non-terminal residue" evidence="1">
    <location>
        <position position="1"/>
    </location>
</feature>
<comment type="caution">
    <text evidence="1">The sequence shown here is derived from an EMBL/GenBank/DDBJ whole genome shotgun (WGS) entry which is preliminary data.</text>
</comment>